<dbReference type="OrthoDB" id="8894104at2"/>
<accession>A0A8B6X241</accession>
<name>A0A8B6X241_9BURK</name>
<dbReference type="AlphaFoldDB" id="A0A8B6X241"/>
<dbReference type="RefSeq" id="WP_028310740.1">
    <property type="nucleotide sequence ID" value="NZ_AXWS01000007.1"/>
</dbReference>
<dbReference type="InterPro" id="IPR025391">
    <property type="entry name" value="DUF4123"/>
</dbReference>
<proteinExistence type="predicted"/>
<dbReference type="Proteomes" id="UP000675920">
    <property type="component" value="Unplaced"/>
</dbReference>
<evidence type="ECO:0000259" key="1">
    <source>
        <dbReference type="Pfam" id="PF13503"/>
    </source>
</evidence>
<evidence type="ECO:0000313" key="2">
    <source>
        <dbReference type="Proteomes" id="UP000675920"/>
    </source>
</evidence>
<reference evidence="3" key="1">
    <citation type="submission" date="2025-08" db="UniProtKB">
        <authorList>
            <consortium name="RefSeq"/>
        </authorList>
    </citation>
    <scope>IDENTIFICATION</scope>
</reference>
<keyword evidence="2" id="KW-1185">Reference proteome</keyword>
<dbReference type="Pfam" id="PF13503">
    <property type="entry name" value="DUF4123"/>
    <property type="match status" value="1"/>
</dbReference>
<feature type="domain" description="DUF4123" evidence="1">
    <location>
        <begin position="25"/>
        <end position="144"/>
    </location>
</feature>
<evidence type="ECO:0000313" key="3">
    <source>
        <dbReference type="RefSeq" id="WP_028310740.1"/>
    </source>
</evidence>
<protein>
    <submittedName>
        <fullName evidence="3">DUF4123 domain-containing protein</fullName>
    </submittedName>
</protein>
<organism evidence="2 3">
    <name type="scientific">Derxia gummosa DSM 723</name>
    <dbReference type="NCBI Taxonomy" id="1121388"/>
    <lineage>
        <taxon>Bacteria</taxon>
        <taxon>Pseudomonadati</taxon>
        <taxon>Pseudomonadota</taxon>
        <taxon>Betaproteobacteria</taxon>
        <taxon>Burkholderiales</taxon>
        <taxon>Alcaligenaceae</taxon>
        <taxon>Derxia</taxon>
    </lineage>
</organism>
<sequence length="184" mass="20003">MKTVPLSADQLKGRLWSRPDVAVIAVLDGARLARLPSRIAEAGLADTDSLTRGALLPVEAERAVRLAVLAPELAFTDWLLAAAHREAADWGLLCVASGGLRRLRDHLRTLAEVSTPDGIARRWRWHAPELLACLLPLLDPWQADEFFGPVAEILAPDGAGFLRYEREPVGVRVEQIALIASPVA</sequence>